<accession>A0AAJ0M235</accession>
<proteinExistence type="predicted"/>
<feature type="compositionally biased region" description="Polar residues" evidence="1">
    <location>
        <begin position="76"/>
        <end position="99"/>
    </location>
</feature>
<feature type="region of interest" description="Disordered" evidence="1">
    <location>
        <begin position="745"/>
        <end position="797"/>
    </location>
</feature>
<feature type="compositionally biased region" description="Basic and acidic residues" evidence="1">
    <location>
        <begin position="254"/>
        <end position="263"/>
    </location>
</feature>
<sequence length="797" mass="85051">MLPGSFPDSVPATPNETPQPPTPADKHRQFNKLQRSGDTRGHSYTDSGVGLTDSEPIQSARPVESRTAVPEEVAGSGTTFSRDGNQGLETGAASTTLSAQRADDDVISGSNKTKQLAPDLAEGMPDPARPANAKAVDQSKQSDRESTPYWGDLPAQAGVYNSVAGHGSAVDDHPQHHHLRPKSKSPDRAVIVGHVGDYPRGGGVYNTVVGHGSRDEESKRHSHSPRRSTDKAANMAAHAREPDDLLNTPWPKVPEGRQRKSPENAHGIAPGFLPELAVRDDVHLLAEAKARDEERVCSQPKHDTSPQRAFPLAPKAAEHHGEGTGAAGVGAGITAGQYLRDRREDSTRLTQRSQDEKETYPVTGRERRRSLGGHTAENRRRSRQRSPAENAGTHQDDSPTKHKLFGIFHRHKDNDKEESGAHRRKSAGDHGDTAREGRPVAHSPNRLQKHTRGGSTGDRKRSLSRSKADGNKRSSIGKDNVGAGAGAFGLLHRRKNSVSEHPRDATAPNWPLTADAGGVGPAGEAPRQVEQVSTPFEHPREAPLPPWSGGEQAADAAAEHRPYNTLPSGIQSGVQHAKAAPSANEGIVTNEPGHYKTLASGTASGVAVASAAKPERQDVVSHERGDYNVLASSGAPKTGASRNNVKASETSDYHVHKSSGSPSPTRQDDAEDAAEYNVLPSGTPSGVKVKPRSTHHSGPAAHDQVSRGQRNPRLPEEPPSLPPVDITSSHVQTLRDLSGAPAAAEGLIPANPTYPHAELAQHMSPEVMPDSYRASSSSAPGHSHNQNDHHHQQSQYQ</sequence>
<feature type="compositionally biased region" description="Basic and acidic residues" evidence="1">
    <location>
        <begin position="339"/>
        <end position="359"/>
    </location>
</feature>
<protein>
    <submittedName>
        <fullName evidence="2">Uncharacterized protein</fullName>
    </submittedName>
</protein>
<gene>
    <name evidence="2" type="ORF">B0T15DRAFT_398195</name>
</gene>
<organism evidence="2 3">
    <name type="scientific">Chaetomium strumarium</name>
    <dbReference type="NCBI Taxonomy" id="1170767"/>
    <lineage>
        <taxon>Eukaryota</taxon>
        <taxon>Fungi</taxon>
        <taxon>Dikarya</taxon>
        <taxon>Ascomycota</taxon>
        <taxon>Pezizomycotina</taxon>
        <taxon>Sordariomycetes</taxon>
        <taxon>Sordariomycetidae</taxon>
        <taxon>Sordariales</taxon>
        <taxon>Chaetomiaceae</taxon>
        <taxon>Chaetomium</taxon>
    </lineage>
</organism>
<name>A0AAJ0M235_9PEZI</name>
<feature type="compositionally biased region" description="Low complexity" evidence="1">
    <location>
        <begin position="599"/>
        <end position="612"/>
    </location>
</feature>
<keyword evidence="3" id="KW-1185">Reference proteome</keyword>
<feature type="compositionally biased region" description="Basic residues" evidence="1">
    <location>
        <begin position="401"/>
        <end position="411"/>
    </location>
</feature>
<dbReference type="GeneID" id="87883770"/>
<reference evidence="2" key="2">
    <citation type="submission" date="2023-06" db="EMBL/GenBank/DDBJ databases">
        <authorList>
            <consortium name="Lawrence Berkeley National Laboratory"/>
            <person name="Mondo S.J."/>
            <person name="Hensen N."/>
            <person name="Bonometti L."/>
            <person name="Westerberg I."/>
            <person name="Brannstrom I.O."/>
            <person name="Guillou S."/>
            <person name="Cros-Aarteil S."/>
            <person name="Calhoun S."/>
            <person name="Haridas S."/>
            <person name="Kuo A."/>
            <person name="Pangilinan J."/>
            <person name="Riley R."/>
            <person name="Labutti K."/>
            <person name="Andreopoulos B."/>
            <person name="Lipzen A."/>
            <person name="Chen C."/>
            <person name="Yanf M."/>
            <person name="Daum C."/>
            <person name="Ng V."/>
            <person name="Clum A."/>
            <person name="Steindorff A."/>
            <person name="Ohm R."/>
            <person name="Martin F."/>
            <person name="Silar P."/>
            <person name="Natvig D."/>
            <person name="Lalanne C."/>
            <person name="Gautier V."/>
            <person name="Ament-Velasquez S.L."/>
            <person name="Kruys A."/>
            <person name="Hutchinson M.I."/>
            <person name="Powell A.J."/>
            <person name="Barry K."/>
            <person name="Miller A.N."/>
            <person name="Grigoriev I.V."/>
            <person name="Debuchy R."/>
            <person name="Gladieux P."/>
            <person name="Thoren M.H."/>
            <person name="Johannesson H."/>
        </authorList>
    </citation>
    <scope>NUCLEOTIDE SEQUENCE</scope>
    <source>
        <strain evidence="2">CBS 333.67</strain>
    </source>
</reference>
<dbReference type="Proteomes" id="UP001273166">
    <property type="component" value="Unassembled WGS sequence"/>
</dbReference>
<feature type="compositionally biased region" description="Basic and acidic residues" evidence="1">
    <location>
        <begin position="457"/>
        <end position="472"/>
    </location>
</feature>
<feature type="compositionally biased region" description="Basic and acidic residues" evidence="1">
    <location>
        <begin position="613"/>
        <end position="626"/>
    </location>
</feature>
<feature type="non-terminal residue" evidence="2">
    <location>
        <position position="797"/>
    </location>
</feature>
<feature type="region of interest" description="Disordered" evidence="1">
    <location>
        <begin position="290"/>
        <end position="732"/>
    </location>
</feature>
<evidence type="ECO:0000256" key="1">
    <source>
        <dbReference type="SAM" id="MobiDB-lite"/>
    </source>
</evidence>
<feature type="compositionally biased region" description="Basic and acidic residues" evidence="1">
    <location>
        <begin position="290"/>
        <end position="305"/>
    </location>
</feature>
<dbReference type="AlphaFoldDB" id="A0AAJ0M235"/>
<dbReference type="RefSeq" id="XP_062721932.1">
    <property type="nucleotide sequence ID" value="XM_062864941.1"/>
</dbReference>
<feature type="compositionally biased region" description="Basic and acidic residues" evidence="1">
    <location>
        <begin position="412"/>
        <end position="439"/>
    </location>
</feature>
<comment type="caution">
    <text evidence="2">The sequence shown here is derived from an EMBL/GenBank/DDBJ whole genome shotgun (WGS) entry which is preliminary data.</text>
</comment>
<evidence type="ECO:0000313" key="2">
    <source>
        <dbReference type="EMBL" id="KAK3306152.1"/>
    </source>
</evidence>
<dbReference type="EMBL" id="JAUDZG010000004">
    <property type="protein sequence ID" value="KAK3306152.1"/>
    <property type="molecule type" value="Genomic_DNA"/>
</dbReference>
<reference evidence="2" key="1">
    <citation type="journal article" date="2023" name="Mol. Phylogenet. Evol.">
        <title>Genome-scale phylogeny and comparative genomics of the fungal order Sordariales.</title>
        <authorList>
            <person name="Hensen N."/>
            <person name="Bonometti L."/>
            <person name="Westerberg I."/>
            <person name="Brannstrom I.O."/>
            <person name="Guillou S."/>
            <person name="Cros-Aarteil S."/>
            <person name="Calhoun S."/>
            <person name="Haridas S."/>
            <person name="Kuo A."/>
            <person name="Mondo S."/>
            <person name="Pangilinan J."/>
            <person name="Riley R."/>
            <person name="LaButti K."/>
            <person name="Andreopoulos B."/>
            <person name="Lipzen A."/>
            <person name="Chen C."/>
            <person name="Yan M."/>
            <person name="Daum C."/>
            <person name="Ng V."/>
            <person name="Clum A."/>
            <person name="Steindorff A."/>
            <person name="Ohm R.A."/>
            <person name="Martin F."/>
            <person name="Silar P."/>
            <person name="Natvig D.O."/>
            <person name="Lalanne C."/>
            <person name="Gautier V."/>
            <person name="Ament-Velasquez S.L."/>
            <person name="Kruys A."/>
            <person name="Hutchinson M.I."/>
            <person name="Powell A.J."/>
            <person name="Barry K."/>
            <person name="Miller A.N."/>
            <person name="Grigoriev I.V."/>
            <person name="Debuchy R."/>
            <person name="Gladieux P."/>
            <person name="Hiltunen Thoren M."/>
            <person name="Johannesson H."/>
        </authorList>
    </citation>
    <scope>NUCLEOTIDE SEQUENCE</scope>
    <source>
        <strain evidence="2">CBS 333.67</strain>
    </source>
</reference>
<feature type="compositionally biased region" description="Polar residues" evidence="1">
    <location>
        <begin position="565"/>
        <end position="574"/>
    </location>
</feature>
<feature type="region of interest" description="Disordered" evidence="1">
    <location>
        <begin position="1"/>
        <end position="272"/>
    </location>
</feature>
<feature type="compositionally biased region" description="Gly residues" evidence="1">
    <location>
        <begin position="323"/>
        <end position="333"/>
    </location>
</feature>
<evidence type="ECO:0000313" key="3">
    <source>
        <dbReference type="Proteomes" id="UP001273166"/>
    </source>
</evidence>